<sequence length="521" mass="59257">MPRFFIGFCDTKRLVKGCKAFGDMKDSIGVGGFNTNWVHRARISFGSSININNSLMRSSVIQPAEGNVYQANRKAEALADEMEEGRGLSLAKLGPLSANVYFDLILHNRWQKLLESEMIRELCLNVKEMFLEQPNLLDFEASGKLWTHARYGGSFIADPVYLFRSFKWQKNNSEMFYFVLKIFWSKGNARGGRASLEARAVERENKEMSCITLVSYSIMLNSIPRRPFTPSHGIQEGDLLFFYIFILCSEGFSALLQSAEESGTVRGFDFGEGTTILHLLFADYSLLFAQANFSQASQPKSIFSTVLGNEISSSSINPYEAQEILKLIFQAKNNLKGSESSSTSSTLHFWIHLWGLHITPKAKVFIWRLYNNILPIRKNLLRRITLISSCCATCPENEEDILHIFFRFRIATETWLNSNISRLVNLFSSPITYQAILEQMISWLAYDRWLPPKPPDTDRFKLNVDVAWTSDGASVVGLIRDYLARVRISFTVAFVNLHSLEHAETVANGESICLAEKFWLH</sequence>
<dbReference type="EMBL" id="CM044705">
    <property type="protein sequence ID" value="KAI5663286.1"/>
    <property type="molecule type" value="Genomic_DNA"/>
</dbReference>
<protein>
    <submittedName>
        <fullName evidence="1">Uncharacterized protein</fullName>
    </submittedName>
</protein>
<organism evidence="1 2">
    <name type="scientific">Catharanthus roseus</name>
    <name type="common">Madagascar periwinkle</name>
    <name type="synonym">Vinca rosea</name>
    <dbReference type="NCBI Taxonomy" id="4058"/>
    <lineage>
        <taxon>Eukaryota</taxon>
        <taxon>Viridiplantae</taxon>
        <taxon>Streptophyta</taxon>
        <taxon>Embryophyta</taxon>
        <taxon>Tracheophyta</taxon>
        <taxon>Spermatophyta</taxon>
        <taxon>Magnoliopsida</taxon>
        <taxon>eudicotyledons</taxon>
        <taxon>Gunneridae</taxon>
        <taxon>Pentapetalae</taxon>
        <taxon>asterids</taxon>
        <taxon>lamiids</taxon>
        <taxon>Gentianales</taxon>
        <taxon>Apocynaceae</taxon>
        <taxon>Rauvolfioideae</taxon>
        <taxon>Vinceae</taxon>
        <taxon>Catharanthinae</taxon>
        <taxon>Catharanthus</taxon>
    </lineage>
</organism>
<name>A0ACC0AV03_CATRO</name>
<dbReference type="Proteomes" id="UP001060085">
    <property type="component" value="Linkage Group LG05"/>
</dbReference>
<comment type="caution">
    <text evidence="1">The sequence shown here is derived from an EMBL/GenBank/DDBJ whole genome shotgun (WGS) entry which is preliminary data.</text>
</comment>
<gene>
    <name evidence="1" type="ORF">M9H77_22609</name>
</gene>
<evidence type="ECO:0000313" key="2">
    <source>
        <dbReference type="Proteomes" id="UP001060085"/>
    </source>
</evidence>
<proteinExistence type="predicted"/>
<keyword evidence="2" id="KW-1185">Reference proteome</keyword>
<evidence type="ECO:0000313" key="1">
    <source>
        <dbReference type="EMBL" id="KAI5663286.1"/>
    </source>
</evidence>
<reference evidence="2" key="1">
    <citation type="journal article" date="2023" name="Nat. Plants">
        <title>Single-cell RNA sequencing provides a high-resolution roadmap for understanding the multicellular compartmentation of specialized metabolism.</title>
        <authorList>
            <person name="Sun S."/>
            <person name="Shen X."/>
            <person name="Li Y."/>
            <person name="Li Y."/>
            <person name="Wang S."/>
            <person name="Li R."/>
            <person name="Zhang H."/>
            <person name="Shen G."/>
            <person name="Guo B."/>
            <person name="Wei J."/>
            <person name="Xu J."/>
            <person name="St-Pierre B."/>
            <person name="Chen S."/>
            <person name="Sun C."/>
        </authorList>
    </citation>
    <scope>NUCLEOTIDE SEQUENCE [LARGE SCALE GENOMIC DNA]</scope>
</reference>
<accession>A0ACC0AV03</accession>